<dbReference type="InterPro" id="IPR013324">
    <property type="entry name" value="RNA_pol_sigma_r3/r4-like"/>
</dbReference>
<evidence type="ECO:0000256" key="3">
    <source>
        <dbReference type="ARBA" id="ARBA00023082"/>
    </source>
</evidence>
<dbReference type="NCBIfam" id="TIGR02937">
    <property type="entry name" value="sigma70-ECF"/>
    <property type="match status" value="1"/>
</dbReference>
<dbReference type="Gene3D" id="1.10.1740.10">
    <property type="match status" value="1"/>
</dbReference>
<evidence type="ECO:0000256" key="4">
    <source>
        <dbReference type="ARBA" id="ARBA00023125"/>
    </source>
</evidence>
<dbReference type="SUPFAM" id="SSF88946">
    <property type="entry name" value="Sigma2 domain of RNA polymerase sigma factors"/>
    <property type="match status" value="1"/>
</dbReference>
<keyword evidence="9" id="KW-1185">Reference proteome</keyword>
<reference evidence="8" key="1">
    <citation type="submission" date="2020-09" db="EMBL/GenBank/DDBJ databases">
        <title>Taishania pollutisoli gen. nov., sp. nov., Isolated from Tetrabromobisphenol A-Contaminated Soil.</title>
        <authorList>
            <person name="Chen Q."/>
        </authorList>
    </citation>
    <scope>NUCLEOTIDE SEQUENCE</scope>
    <source>
        <strain evidence="8">CZZ-1</strain>
    </source>
</reference>
<dbReference type="EMBL" id="JACVEL010000009">
    <property type="protein sequence ID" value="MBC9813317.1"/>
    <property type="molecule type" value="Genomic_DNA"/>
</dbReference>
<comment type="caution">
    <text evidence="8">The sequence shown here is derived from an EMBL/GenBank/DDBJ whole genome shotgun (WGS) entry which is preliminary data.</text>
</comment>
<feature type="domain" description="RNA polymerase sigma-70 region 2" evidence="6">
    <location>
        <begin position="1"/>
        <end position="67"/>
    </location>
</feature>
<sequence>MYDHYSGAIYGLILRIVTSEEHAQEVIQDVFVKIWKYIDQYDASKGRFYTWMINISRNTAIDYLKSKGYQNEQKNQSISIFVSKDEARLSAGMNNPADKDADLIGMNTIINGLKPEWRELIELAYFQGYSQSEIAEMLDIPIGTVKTRTRNALLELKGLLKDYQ</sequence>
<comment type="similarity">
    <text evidence="1">Belongs to the sigma-70 factor family. ECF subfamily.</text>
</comment>
<keyword evidence="5" id="KW-0804">Transcription</keyword>
<dbReference type="Gene3D" id="1.10.10.10">
    <property type="entry name" value="Winged helix-like DNA-binding domain superfamily/Winged helix DNA-binding domain"/>
    <property type="match status" value="1"/>
</dbReference>
<dbReference type="Pfam" id="PF04545">
    <property type="entry name" value="Sigma70_r4"/>
    <property type="match status" value="1"/>
</dbReference>
<evidence type="ECO:0000313" key="9">
    <source>
        <dbReference type="Proteomes" id="UP000652681"/>
    </source>
</evidence>
<dbReference type="AlphaFoldDB" id="A0A8J6PDL8"/>
<dbReference type="InterPro" id="IPR039425">
    <property type="entry name" value="RNA_pol_sigma-70-like"/>
</dbReference>
<evidence type="ECO:0000256" key="1">
    <source>
        <dbReference type="ARBA" id="ARBA00010641"/>
    </source>
</evidence>
<dbReference type="Proteomes" id="UP000652681">
    <property type="component" value="Unassembled WGS sequence"/>
</dbReference>
<dbReference type="PANTHER" id="PTHR43133">
    <property type="entry name" value="RNA POLYMERASE ECF-TYPE SIGMA FACTO"/>
    <property type="match status" value="1"/>
</dbReference>
<dbReference type="PANTHER" id="PTHR43133:SF62">
    <property type="entry name" value="RNA POLYMERASE SIGMA FACTOR SIGZ"/>
    <property type="match status" value="1"/>
</dbReference>
<dbReference type="Pfam" id="PF04542">
    <property type="entry name" value="Sigma70_r2"/>
    <property type="match status" value="1"/>
</dbReference>
<keyword evidence="3" id="KW-0731">Sigma factor</keyword>
<feature type="domain" description="RNA polymerase sigma-70 region 4" evidence="7">
    <location>
        <begin position="110"/>
        <end position="157"/>
    </location>
</feature>
<dbReference type="InterPro" id="IPR007630">
    <property type="entry name" value="RNA_pol_sigma70_r4"/>
</dbReference>
<keyword evidence="4" id="KW-0238">DNA-binding</keyword>
<dbReference type="GO" id="GO:0006352">
    <property type="term" value="P:DNA-templated transcription initiation"/>
    <property type="evidence" value="ECO:0007669"/>
    <property type="project" value="InterPro"/>
</dbReference>
<dbReference type="InterPro" id="IPR013325">
    <property type="entry name" value="RNA_pol_sigma_r2"/>
</dbReference>
<dbReference type="CDD" id="cd06171">
    <property type="entry name" value="Sigma70_r4"/>
    <property type="match status" value="1"/>
</dbReference>
<dbReference type="SUPFAM" id="SSF88659">
    <property type="entry name" value="Sigma3 and sigma4 domains of RNA polymerase sigma factors"/>
    <property type="match status" value="1"/>
</dbReference>
<evidence type="ECO:0000313" key="8">
    <source>
        <dbReference type="EMBL" id="MBC9813317.1"/>
    </source>
</evidence>
<evidence type="ECO:0000256" key="2">
    <source>
        <dbReference type="ARBA" id="ARBA00023015"/>
    </source>
</evidence>
<evidence type="ECO:0000259" key="6">
    <source>
        <dbReference type="Pfam" id="PF04542"/>
    </source>
</evidence>
<dbReference type="InterPro" id="IPR007627">
    <property type="entry name" value="RNA_pol_sigma70_r2"/>
</dbReference>
<evidence type="ECO:0000256" key="5">
    <source>
        <dbReference type="ARBA" id="ARBA00023163"/>
    </source>
</evidence>
<evidence type="ECO:0000259" key="7">
    <source>
        <dbReference type="Pfam" id="PF04545"/>
    </source>
</evidence>
<dbReference type="InterPro" id="IPR036388">
    <property type="entry name" value="WH-like_DNA-bd_sf"/>
</dbReference>
<proteinExistence type="inferred from homology"/>
<dbReference type="GO" id="GO:0016987">
    <property type="term" value="F:sigma factor activity"/>
    <property type="evidence" value="ECO:0007669"/>
    <property type="project" value="UniProtKB-KW"/>
</dbReference>
<organism evidence="8 9">
    <name type="scientific">Taishania pollutisoli</name>
    <dbReference type="NCBI Taxonomy" id="2766479"/>
    <lineage>
        <taxon>Bacteria</taxon>
        <taxon>Pseudomonadati</taxon>
        <taxon>Bacteroidota</taxon>
        <taxon>Flavobacteriia</taxon>
        <taxon>Flavobacteriales</taxon>
        <taxon>Crocinitomicaceae</taxon>
        <taxon>Taishania</taxon>
    </lineage>
</organism>
<gene>
    <name evidence="8" type="ORF">H9Y05_12635</name>
</gene>
<accession>A0A8J6PDL8</accession>
<protein>
    <submittedName>
        <fullName evidence="8">Sigma-70 family RNA polymerase sigma factor</fullName>
    </submittedName>
</protein>
<name>A0A8J6PDL8_9FLAO</name>
<dbReference type="InterPro" id="IPR014284">
    <property type="entry name" value="RNA_pol_sigma-70_dom"/>
</dbReference>
<keyword evidence="2" id="KW-0805">Transcription regulation</keyword>
<dbReference type="GO" id="GO:0003677">
    <property type="term" value="F:DNA binding"/>
    <property type="evidence" value="ECO:0007669"/>
    <property type="project" value="UniProtKB-KW"/>
</dbReference>